<dbReference type="InterPro" id="IPR047928">
    <property type="entry name" value="Perm_prefix_1"/>
</dbReference>
<proteinExistence type="predicted"/>
<dbReference type="Proteomes" id="UP000199103">
    <property type="component" value="Chromosome I"/>
</dbReference>
<gene>
    <name evidence="2" type="ORF">SAMN04489812_4351</name>
</gene>
<name>A0A1H1Y2C8_9ACTN</name>
<dbReference type="STRING" id="630515.SAMN04489812_4351"/>
<keyword evidence="3" id="KW-1185">Reference proteome</keyword>
<keyword evidence="1" id="KW-1133">Transmembrane helix</keyword>
<dbReference type="InterPro" id="IPR036259">
    <property type="entry name" value="MFS_trans_sf"/>
</dbReference>
<dbReference type="EMBL" id="LT629772">
    <property type="protein sequence ID" value="SDT15369.1"/>
    <property type="molecule type" value="Genomic_DNA"/>
</dbReference>
<protein>
    <submittedName>
        <fullName evidence="2">Uncharacterized protein</fullName>
    </submittedName>
</protein>
<organism evidence="2 3">
    <name type="scientific">Microlunatus soli</name>
    <dbReference type="NCBI Taxonomy" id="630515"/>
    <lineage>
        <taxon>Bacteria</taxon>
        <taxon>Bacillati</taxon>
        <taxon>Actinomycetota</taxon>
        <taxon>Actinomycetes</taxon>
        <taxon>Propionibacteriales</taxon>
        <taxon>Propionibacteriaceae</taxon>
        <taxon>Microlunatus</taxon>
    </lineage>
</organism>
<accession>A0A1H1Y2C8</accession>
<dbReference type="SUPFAM" id="SSF103473">
    <property type="entry name" value="MFS general substrate transporter"/>
    <property type="match status" value="1"/>
</dbReference>
<dbReference type="OrthoDB" id="5187995at2"/>
<reference evidence="2 3" key="1">
    <citation type="submission" date="2016-10" db="EMBL/GenBank/DDBJ databases">
        <authorList>
            <person name="de Groot N.N."/>
        </authorList>
    </citation>
    <scope>NUCLEOTIDE SEQUENCE [LARGE SCALE GENOMIC DNA]</scope>
    <source>
        <strain evidence="2 3">DSM 21800</strain>
    </source>
</reference>
<keyword evidence="1" id="KW-0812">Transmembrane</keyword>
<sequence>MTTTTPDSIDHLIRRLRRELPRGRRSRELIAEVRDGLTDAIDAHRADGLDRASAERRALDEFGDAGTVAELCRDEISADCTIRSAILVAIAYPVILGCWTLFGHFFGPGAHTATGRSAIEAFSLVGVLTAGGATAAAWLTSHRSRIGRRPRRGIALGFGAMTALSIGLTYLLATLTHADPHAATTEATARTIVQLVSLAVSWVMMAAAVNAVRHTLTPTRPQFSNRIP</sequence>
<feature type="transmembrane region" description="Helical" evidence="1">
    <location>
        <begin position="85"/>
        <end position="106"/>
    </location>
</feature>
<evidence type="ECO:0000313" key="2">
    <source>
        <dbReference type="EMBL" id="SDT15369.1"/>
    </source>
</evidence>
<feature type="transmembrane region" description="Helical" evidence="1">
    <location>
        <begin position="153"/>
        <end position="172"/>
    </location>
</feature>
<evidence type="ECO:0000256" key="1">
    <source>
        <dbReference type="SAM" id="Phobius"/>
    </source>
</evidence>
<dbReference type="AlphaFoldDB" id="A0A1H1Y2C8"/>
<feature type="transmembrane region" description="Helical" evidence="1">
    <location>
        <begin position="118"/>
        <end position="141"/>
    </location>
</feature>
<keyword evidence="1" id="KW-0472">Membrane</keyword>
<dbReference type="RefSeq" id="WP_091527476.1">
    <property type="nucleotide sequence ID" value="NZ_LT629772.1"/>
</dbReference>
<feature type="transmembrane region" description="Helical" evidence="1">
    <location>
        <begin position="192"/>
        <end position="212"/>
    </location>
</feature>
<dbReference type="NCBIfam" id="NF038403">
    <property type="entry name" value="perm_prefix_1"/>
    <property type="match status" value="1"/>
</dbReference>
<evidence type="ECO:0000313" key="3">
    <source>
        <dbReference type="Proteomes" id="UP000199103"/>
    </source>
</evidence>